<evidence type="ECO:0000259" key="3">
    <source>
        <dbReference type="PROSITE" id="PS51186"/>
    </source>
</evidence>
<dbReference type="Gene3D" id="3.40.630.30">
    <property type="match status" value="1"/>
</dbReference>
<geneLocation type="plastid" evidence="4"/>
<dbReference type="EMBL" id="KY709207">
    <property type="protein sequence ID" value="ARO90315.1"/>
    <property type="molecule type" value="Genomic_DNA"/>
</dbReference>
<accession>A0A1C9CCK4</accession>
<keyword evidence="2" id="KW-0012">Acyltransferase</keyword>
<keyword evidence="1 4" id="KW-0808">Transferase</keyword>
<feature type="domain" description="N-acetyltransferase" evidence="3">
    <location>
        <begin position="38"/>
        <end position="174"/>
    </location>
</feature>
<dbReference type="SUPFAM" id="SSF55729">
    <property type="entry name" value="Acyl-CoA N-acyltransferases (Nat)"/>
    <property type="match status" value="1"/>
</dbReference>
<evidence type="ECO:0000256" key="1">
    <source>
        <dbReference type="ARBA" id="ARBA00022679"/>
    </source>
</evidence>
<keyword evidence="4" id="KW-0934">Plastid</keyword>
<dbReference type="PANTHER" id="PTHR43626">
    <property type="entry name" value="ACYL-COA N-ACYLTRANSFERASE"/>
    <property type="match status" value="1"/>
</dbReference>
<dbReference type="GeneID" id="29073198"/>
<dbReference type="AlphaFoldDB" id="A0A1C9CCK4"/>
<evidence type="ECO:0000313" key="5">
    <source>
        <dbReference type="EMBL" id="ARO90315.1"/>
    </source>
</evidence>
<dbReference type="RefSeq" id="YP_009296785.1">
    <property type="nucleotide sequence ID" value="NC_031173.1"/>
</dbReference>
<evidence type="ECO:0000256" key="2">
    <source>
        <dbReference type="ARBA" id="ARBA00023315"/>
    </source>
</evidence>
<name>A0A1C9CCK4_9RHOD</name>
<dbReference type="PROSITE" id="PS51186">
    <property type="entry name" value="GNAT"/>
    <property type="match status" value="1"/>
</dbReference>
<proteinExistence type="predicted"/>
<dbReference type="InterPro" id="IPR016181">
    <property type="entry name" value="Acyl_CoA_acyltransferase"/>
</dbReference>
<organism evidence="4">
    <name type="scientific">Bangiopsis subsimplex</name>
    <dbReference type="NCBI Taxonomy" id="139980"/>
    <lineage>
        <taxon>Eukaryota</taxon>
        <taxon>Rhodophyta</taxon>
        <taxon>Stylonematophyceae</taxon>
        <taxon>Stylonematales</taxon>
        <taxon>Stylonemataceae</taxon>
        <taxon>Bangiopsis</taxon>
    </lineage>
</organism>
<dbReference type="Pfam" id="PF13508">
    <property type="entry name" value="Acetyltransf_7"/>
    <property type="match status" value="1"/>
</dbReference>
<reference evidence="5" key="2">
    <citation type="submission" date="2017-03" db="EMBL/GenBank/DDBJ databases">
        <title>The new red algal subphylum Proteorhodophytina comprises the largest and most divergent plastid genomes known.</title>
        <authorList>
            <person name="Munoz-Gomez S.A."/>
            <person name="Mejia-Franco F.G."/>
            <person name="Durnin K."/>
            <person name="Morgan C."/>
            <person name="Grisdale C.J."/>
            <person name="Archibald J.M."/>
            <person name="Slamovits C.H."/>
        </authorList>
    </citation>
    <scope>NUCLEOTIDE SEQUENCE</scope>
    <source>
        <strain evidence="5">UTEX LB2854</strain>
    </source>
</reference>
<reference evidence="4" key="1">
    <citation type="journal article" date="2016" name="BMC Biol.">
        <title>Parallel evolution of highly conserved plastid genome architecture in red seaweeds and seed plants.</title>
        <authorList>
            <person name="Lee J."/>
            <person name="Cho C.H."/>
            <person name="Park S.I."/>
            <person name="Choi J.W."/>
            <person name="Song H.S."/>
            <person name="West J.A."/>
            <person name="Bhattacharya D."/>
            <person name="Yoon H.S."/>
        </authorList>
    </citation>
    <scope>NUCLEOTIDE SEQUENCE</scope>
</reference>
<dbReference type="InterPro" id="IPR000182">
    <property type="entry name" value="GNAT_dom"/>
</dbReference>
<keyword evidence="5" id="KW-0150">Chloroplast</keyword>
<gene>
    <name evidence="4" type="primary">ycf52</name>
    <name evidence="4" type="ORF">Bangp_046</name>
</gene>
<dbReference type="GO" id="GO:0008080">
    <property type="term" value="F:N-acetyltransferase activity"/>
    <property type="evidence" value="ECO:0007669"/>
    <property type="project" value="InterPro"/>
</dbReference>
<dbReference type="GO" id="GO:0005737">
    <property type="term" value="C:cytoplasm"/>
    <property type="evidence" value="ECO:0007669"/>
    <property type="project" value="TreeGrafter"/>
</dbReference>
<sequence length="174" mass="20750">MYNWVHFFRFSRFNYLPTVKKFKSKKLITENQQFNNNKLFLVLEPDLNFKELENLCNAVGWIKRPIKKVKLAITNSFLTIGLYIENHQNMNLIGFVRVISDQTFNATIWDMVIHPNFQNQGLGKILMETTILELRYIEIDTITLFADFESIKFYQKLGFIIDPHNIKGMFWYPL</sequence>
<dbReference type="InterPro" id="IPR045039">
    <property type="entry name" value="NSI-like"/>
</dbReference>
<evidence type="ECO:0000313" key="4">
    <source>
        <dbReference type="EMBL" id="AOM66128.1"/>
    </source>
</evidence>
<dbReference type="EMBL" id="KX284718">
    <property type="protein sequence ID" value="AOM66128.1"/>
    <property type="molecule type" value="Genomic_DNA"/>
</dbReference>
<dbReference type="PANTHER" id="PTHR43626:SF4">
    <property type="entry name" value="GCN5-RELATED N-ACETYLTRANSFERASE 2, CHLOROPLASTIC"/>
    <property type="match status" value="1"/>
</dbReference>
<dbReference type="CDD" id="cd04301">
    <property type="entry name" value="NAT_SF"/>
    <property type="match status" value="1"/>
</dbReference>
<protein>
    <submittedName>
        <fullName evidence="5">Conserved hypothetical plastid protein</fullName>
    </submittedName>
    <submittedName>
        <fullName evidence="4">GCN5-like N-acetyltransferase</fullName>
    </submittedName>
</protein>